<dbReference type="Proteomes" id="UP000091956">
    <property type="component" value="Unassembled WGS sequence"/>
</dbReference>
<dbReference type="AlphaFoldDB" id="A0A1B8GVC5"/>
<feature type="domain" description="F-box" evidence="1">
    <location>
        <begin position="1"/>
        <end position="34"/>
    </location>
</feature>
<organism evidence="2 3">
    <name type="scientific">Pseudogymnoascus verrucosus</name>
    <dbReference type="NCBI Taxonomy" id="342668"/>
    <lineage>
        <taxon>Eukaryota</taxon>
        <taxon>Fungi</taxon>
        <taxon>Dikarya</taxon>
        <taxon>Ascomycota</taxon>
        <taxon>Pezizomycotina</taxon>
        <taxon>Leotiomycetes</taxon>
        <taxon>Thelebolales</taxon>
        <taxon>Thelebolaceae</taxon>
        <taxon>Pseudogymnoascus</taxon>
    </lineage>
</organism>
<keyword evidence="3" id="KW-1185">Reference proteome</keyword>
<dbReference type="Gene3D" id="3.80.10.10">
    <property type="entry name" value="Ribonuclease Inhibitor"/>
    <property type="match status" value="1"/>
</dbReference>
<dbReference type="SUPFAM" id="SSF52047">
    <property type="entry name" value="RNI-like"/>
    <property type="match status" value="1"/>
</dbReference>
<evidence type="ECO:0000259" key="1">
    <source>
        <dbReference type="PROSITE" id="PS50181"/>
    </source>
</evidence>
<dbReference type="STRING" id="342668.A0A1B8GVC5"/>
<dbReference type="EMBL" id="KV460211">
    <property type="protein sequence ID" value="OBT99776.1"/>
    <property type="molecule type" value="Genomic_DNA"/>
</dbReference>
<proteinExistence type="predicted"/>
<dbReference type="GeneID" id="28835430"/>
<dbReference type="InterPro" id="IPR001810">
    <property type="entry name" value="F-box_dom"/>
</dbReference>
<dbReference type="OrthoDB" id="5279008at2759"/>
<dbReference type="InterPro" id="IPR032675">
    <property type="entry name" value="LRR_dom_sf"/>
</dbReference>
<reference evidence="2 3" key="1">
    <citation type="submission" date="2016-03" db="EMBL/GenBank/DDBJ databases">
        <title>Comparative genomics of Pseudogymnoascus destructans, the fungus causing white-nose syndrome of bats.</title>
        <authorList>
            <person name="Palmer J.M."/>
            <person name="Drees K.P."/>
            <person name="Foster J.T."/>
            <person name="Lindner D.L."/>
        </authorList>
    </citation>
    <scope>NUCLEOTIDE SEQUENCE [LARGE SCALE GENOMIC DNA]</scope>
    <source>
        <strain evidence="2 3">UAMH 10579</strain>
    </source>
</reference>
<evidence type="ECO:0000313" key="3">
    <source>
        <dbReference type="Proteomes" id="UP000091956"/>
    </source>
</evidence>
<name>A0A1B8GVC5_9PEZI</name>
<dbReference type="RefSeq" id="XP_018133509.1">
    <property type="nucleotide sequence ID" value="XM_018271558.2"/>
</dbReference>
<reference evidence="3" key="2">
    <citation type="journal article" date="2018" name="Nat. Commun.">
        <title>Extreme sensitivity to ultraviolet light in the fungal pathogen causing white-nose syndrome of bats.</title>
        <authorList>
            <person name="Palmer J.M."/>
            <person name="Drees K.P."/>
            <person name="Foster J.T."/>
            <person name="Lindner D.L."/>
        </authorList>
    </citation>
    <scope>NUCLEOTIDE SEQUENCE [LARGE SCALE GENOMIC DNA]</scope>
    <source>
        <strain evidence="3">UAMH 10579</strain>
    </source>
</reference>
<dbReference type="CDD" id="cd09917">
    <property type="entry name" value="F-box_SF"/>
    <property type="match status" value="1"/>
</dbReference>
<dbReference type="PROSITE" id="PS50181">
    <property type="entry name" value="FBOX"/>
    <property type="match status" value="1"/>
</dbReference>
<gene>
    <name evidence="2" type="ORF">VE01_02044</name>
</gene>
<sequence>MDKLPTETVRVIAELIDREDILSLRLTCRSFAALGLPRQFEVIPVMLFRNSLENLLRISEHPVYRNYVLTIKYGGELVSNPKTRIAWTKNEFLLPGAPKKTFSESEVEEAYQSHVRYYNDQNRMKATGYDFEMLQSAISRLPNFRGVRIMSLFSENSARFANPPPAWGEAFCSMAKVMGSPFRFLSCWEPSYFVRETVAVLAACKLAPQAISWFDSKNFELGLLSCDGDDNGDGGGGGGGNGGEDETEADYRRHIVRLSRFNNFVRDPTKDLGPPLLCATFQSLTTVKLETSFTYNPNYGLYQQRLGTALSGAKNLQTLCINHRGANSEHNLSFTPLLGSSTWPHLKHISLSSFTIHEHDLPPFFAHHPSLAHFTLDNAFAYDFDWATLLQLPSLRTHLRQLHSLTFTGSWGANAWTSALAAEVAAQPCFDIHSYLEGVDVDWSFPEALVGQVDLNAPFAKWAQDVCGASCMSEVLRRYIFAGRGAGGEVGFPLRTGGEVAEALGRVKEEGGVLGYRAGSLVVGNEAVVGGEYGGRNLYREYTEDGEEVVEVVEIVEEEEEEEE</sequence>
<protein>
    <recommendedName>
        <fullName evidence="1">F-box domain-containing protein</fullName>
    </recommendedName>
</protein>
<evidence type="ECO:0000313" key="2">
    <source>
        <dbReference type="EMBL" id="OBT99776.1"/>
    </source>
</evidence>
<accession>A0A1B8GVC5</accession>